<dbReference type="SMART" id="SM00347">
    <property type="entry name" value="HTH_MARR"/>
    <property type="match status" value="1"/>
</dbReference>
<feature type="domain" description="HTH marR-type" evidence="1">
    <location>
        <begin position="12"/>
        <end position="144"/>
    </location>
</feature>
<name>A0A4R1KF50_9BACT</name>
<dbReference type="InterPro" id="IPR000835">
    <property type="entry name" value="HTH_MarR-typ"/>
</dbReference>
<proteinExistence type="predicted"/>
<dbReference type="GO" id="GO:0006950">
    <property type="term" value="P:response to stress"/>
    <property type="evidence" value="ECO:0007669"/>
    <property type="project" value="TreeGrafter"/>
</dbReference>
<dbReference type="GO" id="GO:0003700">
    <property type="term" value="F:DNA-binding transcription factor activity"/>
    <property type="evidence" value="ECO:0007669"/>
    <property type="project" value="InterPro"/>
</dbReference>
<dbReference type="PRINTS" id="PR00598">
    <property type="entry name" value="HTHMARR"/>
</dbReference>
<dbReference type="OrthoDB" id="9799747at2"/>
<dbReference type="InterPro" id="IPR039422">
    <property type="entry name" value="MarR/SlyA-like"/>
</dbReference>
<keyword evidence="3" id="KW-1185">Reference proteome</keyword>
<dbReference type="InterPro" id="IPR036390">
    <property type="entry name" value="WH_DNA-bd_sf"/>
</dbReference>
<reference evidence="2 3" key="1">
    <citation type="submission" date="2019-03" db="EMBL/GenBank/DDBJ databases">
        <title>Genomic Encyclopedia of Type Strains, Phase IV (KMG-IV): sequencing the most valuable type-strain genomes for metagenomic binning, comparative biology and taxonomic classification.</title>
        <authorList>
            <person name="Goeker M."/>
        </authorList>
    </citation>
    <scope>NUCLEOTIDE SEQUENCE [LARGE SCALE GENOMIC DNA]</scope>
    <source>
        <strain evidence="2 3">DSM 24984</strain>
    </source>
</reference>
<accession>A0A4R1KF50</accession>
<dbReference type="PANTHER" id="PTHR33164">
    <property type="entry name" value="TRANSCRIPTIONAL REGULATOR, MARR FAMILY"/>
    <property type="match status" value="1"/>
</dbReference>
<organism evidence="2 3">
    <name type="scientific">Seleniivibrio woodruffii</name>
    <dbReference type="NCBI Taxonomy" id="1078050"/>
    <lineage>
        <taxon>Bacteria</taxon>
        <taxon>Pseudomonadati</taxon>
        <taxon>Deferribacterota</taxon>
        <taxon>Deferribacteres</taxon>
        <taxon>Deferribacterales</taxon>
        <taxon>Geovibrionaceae</taxon>
        <taxon>Seleniivibrio</taxon>
    </lineage>
</organism>
<dbReference type="InterPro" id="IPR036388">
    <property type="entry name" value="WH-like_DNA-bd_sf"/>
</dbReference>
<sequence length="144" mass="16409">MKDKTIEQELSSLDTFIKLVQTAENVSACVYAHLKDFGITVSQFGVLEALYTKGAMCQKDIAEIIRKTTGNMTTVIDNLEKNGLAERKKDQSDRRFFTVSITDKGMDVLNMVFDRYKNNVEQVMKDLDAEDRQNLVSILGKLRY</sequence>
<dbReference type="Pfam" id="PF01047">
    <property type="entry name" value="MarR"/>
    <property type="match status" value="1"/>
</dbReference>
<dbReference type="RefSeq" id="WP_132872861.1">
    <property type="nucleotide sequence ID" value="NZ_JBLJBI010000034.1"/>
</dbReference>
<dbReference type="SUPFAM" id="SSF46785">
    <property type="entry name" value="Winged helix' DNA-binding domain"/>
    <property type="match status" value="1"/>
</dbReference>
<dbReference type="Proteomes" id="UP000294614">
    <property type="component" value="Unassembled WGS sequence"/>
</dbReference>
<dbReference type="PROSITE" id="PS50995">
    <property type="entry name" value="HTH_MARR_2"/>
    <property type="match status" value="1"/>
</dbReference>
<dbReference type="Gene3D" id="1.10.10.10">
    <property type="entry name" value="Winged helix-like DNA-binding domain superfamily/Winged helix DNA-binding domain"/>
    <property type="match status" value="1"/>
</dbReference>
<protein>
    <submittedName>
        <fullName evidence="2">MarR family transcriptional regulator</fullName>
    </submittedName>
</protein>
<gene>
    <name evidence="2" type="ORF">C8D98_1187</name>
</gene>
<evidence type="ECO:0000313" key="3">
    <source>
        <dbReference type="Proteomes" id="UP000294614"/>
    </source>
</evidence>
<evidence type="ECO:0000259" key="1">
    <source>
        <dbReference type="PROSITE" id="PS50995"/>
    </source>
</evidence>
<dbReference type="EMBL" id="SMGG01000003">
    <property type="protein sequence ID" value="TCK62653.1"/>
    <property type="molecule type" value="Genomic_DNA"/>
</dbReference>
<evidence type="ECO:0000313" key="2">
    <source>
        <dbReference type="EMBL" id="TCK62653.1"/>
    </source>
</evidence>
<dbReference type="PANTHER" id="PTHR33164:SF101">
    <property type="entry name" value="TRANSCRIPTIONAL REPRESSOR MPRA"/>
    <property type="match status" value="1"/>
</dbReference>
<dbReference type="AlphaFoldDB" id="A0A4R1KF50"/>
<comment type="caution">
    <text evidence="2">The sequence shown here is derived from an EMBL/GenBank/DDBJ whole genome shotgun (WGS) entry which is preliminary data.</text>
</comment>